<dbReference type="EMBL" id="JBBPBN010000016">
    <property type="protein sequence ID" value="KAK9021178.1"/>
    <property type="molecule type" value="Genomic_DNA"/>
</dbReference>
<comment type="caution">
    <text evidence="1">The sequence shown here is derived from an EMBL/GenBank/DDBJ whole genome shotgun (WGS) entry which is preliminary data.</text>
</comment>
<organism evidence="1 2">
    <name type="scientific">Hibiscus sabdariffa</name>
    <name type="common">roselle</name>
    <dbReference type="NCBI Taxonomy" id="183260"/>
    <lineage>
        <taxon>Eukaryota</taxon>
        <taxon>Viridiplantae</taxon>
        <taxon>Streptophyta</taxon>
        <taxon>Embryophyta</taxon>
        <taxon>Tracheophyta</taxon>
        <taxon>Spermatophyta</taxon>
        <taxon>Magnoliopsida</taxon>
        <taxon>eudicotyledons</taxon>
        <taxon>Gunneridae</taxon>
        <taxon>Pentapetalae</taxon>
        <taxon>rosids</taxon>
        <taxon>malvids</taxon>
        <taxon>Malvales</taxon>
        <taxon>Malvaceae</taxon>
        <taxon>Malvoideae</taxon>
        <taxon>Hibiscus</taxon>
    </lineage>
</organism>
<evidence type="ECO:0000313" key="2">
    <source>
        <dbReference type="Proteomes" id="UP001396334"/>
    </source>
</evidence>
<evidence type="ECO:0000313" key="1">
    <source>
        <dbReference type="EMBL" id="KAK9021178.1"/>
    </source>
</evidence>
<name>A0ABR2S7M5_9ROSI</name>
<sequence>MTINVYNTIQYMDNGEECHSLQDSIATTTANDTELCYSSSIQIEDFMHLQEEDHEDVDDLPFQEQQIKPFIPGLGMKFKSLDFTEFVPPKSSLEIASSLELKPLPSHLKYVCLGANDTSPVIISSQMNAKQELSVVNLLKQYKKAIGWTMADLKGISPTIYAGIIYPISNSSWVSLVQCVPKKGGMTVVTNEANELLPTRTVIG</sequence>
<gene>
    <name evidence="1" type="ORF">V6N11_011179</name>
</gene>
<proteinExistence type="predicted"/>
<keyword evidence="2" id="KW-1185">Reference proteome</keyword>
<dbReference type="Proteomes" id="UP001396334">
    <property type="component" value="Unassembled WGS sequence"/>
</dbReference>
<protein>
    <submittedName>
        <fullName evidence="1">Uncharacterized protein</fullName>
    </submittedName>
</protein>
<accession>A0ABR2S7M5</accession>
<reference evidence="1 2" key="1">
    <citation type="journal article" date="2024" name="G3 (Bethesda)">
        <title>Genome assembly of Hibiscus sabdariffa L. provides insights into metabolisms of medicinal natural products.</title>
        <authorList>
            <person name="Kim T."/>
        </authorList>
    </citation>
    <scope>NUCLEOTIDE SEQUENCE [LARGE SCALE GENOMIC DNA]</scope>
    <source>
        <strain evidence="1">TK-2024</strain>
        <tissue evidence="1">Old leaves</tissue>
    </source>
</reference>